<proteinExistence type="predicted"/>
<dbReference type="InterPro" id="IPR007235">
    <property type="entry name" value="Glyco_trans_28_C"/>
</dbReference>
<evidence type="ECO:0000259" key="1">
    <source>
        <dbReference type="Pfam" id="PF04101"/>
    </source>
</evidence>
<organism evidence="2 3">
    <name type="scientific">Aureibaculum algae</name>
    <dbReference type="NCBI Taxonomy" id="2584122"/>
    <lineage>
        <taxon>Bacteria</taxon>
        <taxon>Pseudomonadati</taxon>
        <taxon>Bacteroidota</taxon>
        <taxon>Flavobacteriia</taxon>
        <taxon>Flavobacteriales</taxon>
        <taxon>Flavobacteriaceae</taxon>
        <taxon>Aureibaculum</taxon>
    </lineage>
</organism>
<dbReference type="EMBL" id="CP040749">
    <property type="protein sequence ID" value="QCX37000.1"/>
    <property type="molecule type" value="Genomic_DNA"/>
</dbReference>
<dbReference type="KEGG" id="fbe:FF125_00580"/>
<dbReference type="GO" id="GO:0016758">
    <property type="term" value="F:hexosyltransferase activity"/>
    <property type="evidence" value="ECO:0007669"/>
    <property type="project" value="InterPro"/>
</dbReference>
<reference evidence="2 3" key="1">
    <citation type="submission" date="2019-05" db="EMBL/GenBank/DDBJ databases">
        <title>Algicella ahnfeltiae gen. nov., sp. nov., a novel marine bacterium of the family Flavobacteriaceae isolated from a red alga.</title>
        <authorList>
            <person name="Nedashkovskaya O.I."/>
            <person name="Kukhlevskiy A.D."/>
            <person name="Kim S.-G."/>
            <person name="Zhukova N.V."/>
            <person name="Mikhailov V.V."/>
        </authorList>
    </citation>
    <scope>NUCLEOTIDE SEQUENCE [LARGE SCALE GENOMIC DNA]</scope>
    <source>
        <strain evidence="2 3">10Alg115</strain>
    </source>
</reference>
<keyword evidence="2" id="KW-0808">Transferase</keyword>
<feature type="domain" description="Glycosyl transferase family 28 C-terminal" evidence="1">
    <location>
        <begin position="246"/>
        <end position="328"/>
    </location>
</feature>
<dbReference type="Gene3D" id="3.40.50.2000">
    <property type="entry name" value="Glycogen Phosphorylase B"/>
    <property type="match status" value="1"/>
</dbReference>
<protein>
    <submittedName>
        <fullName evidence="2">Glycosyltransferase</fullName>
    </submittedName>
</protein>
<name>A0A5B7TLC9_9FLAO</name>
<sequence>MPLKHSKKILVAPLNWGLGHASRCIPIINALIERNFTPIIASDGAALTLLQKEYPELKFYELQSYNITYSKSNFQKLQLLLGSPSVIKASLSEQKATQKIHKKEGLSGIISDNRFGVRLSEIPSIYISHQINVLSGSTTLITSKIHQNIIAKFDECWVPDRVDSHLSGNLSSTKNSKLNIKFIGPISRFEKKPSHIKYDLLILLSGAEPQRGILEKRLIYELKNYPKKVLFVRGVFNAVKLPQIAENITMVNFMLSIELQQAINESEVVLARSGYTTILDLTKLDKKAFFIPTPGQHEQEYLAERMAELNLAPYAKQEDFKIEMLNSVTDFNGLKNICASETIPSTLFKLF</sequence>
<evidence type="ECO:0000313" key="3">
    <source>
        <dbReference type="Proteomes" id="UP000306229"/>
    </source>
</evidence>
<gene>
    <name evidence="2" type="ORF">FF125_00580</name>
</gene>
<dbReference type="Proteomes" id="UP000306229">
    <property type="component" value="Chromosome"/>
</dbReference>
<evidence type="ECO:0000313" key="2">
    <source>
        <dbReference type="EMBL" id="QCX37000.1"/>
    </source>
</evidence>
<dbReference type="RefSeq" id="WP_138947959.1">
    <property type="nucleotide sequence ID" value="NZ_CP040749.1"/>
</dbReference>
<dbReference type="Pfam" id="PF04101">
    <property type="entry name" value="Glyco_tran_28_C"/>
    <property type="match status" value="1"/>
</dbReference>
<keyword evidence="3" id="KW-1185">Reference proteome</keyword>
<dbReference type="SUPFAM" id="SSF53756">
    <property type="entry name" value="UDP-Glycosyltransferase/glycogen phosphorylase"/>
    <property type="match status" value="1"/>
</dbReference>
<accession>A0A5B7TLC9</accession>
<dbReference type="AlphaFoldDB" id="A0A5B7TLC9"/>
<dbReference type="OrthoDB" id="9803241at2"/>